<sequence length="757" mass="84275">MISKTTSFCIEQMNSHERFFNSLFWRSKLHNPGLLAFYIIELLLAQQKSLSVFQNMMQSRVPFHEPHHASQLSLYQSPSVNLHGQEYQLSHDPYSLLFLEIENSAADLAKTSFACSHSCTVLNFFVLSLITAPRKKNSPAHTTRLTQAQAKAEAEEEARANLVSEPNDPMADMTTISSQLALLMERLDGIREKLKGQNQDLKRASDLNQGPAIKFTTKELSEVEGLSESKESRRRTLPAVPEAGMSSTPAQFNKHVSAISGGMMRDEQKKLLSQVDHGQLGLWVGSKTIIMQMVEEIGMTWKSNYQAHDGRGNNSERHVIPAEKMEFPPYDGTTNAIKWLQNCDNYFEDQGNNNLRRLITHKLSWTESKRICKSCFGKADSVNPVGELSNLRHTGTVDEYCNQFEECLGRQRRLTGDQQLWQFCAGLTDSLRKEVEYLRPETIFAVMEYARDNEYKIEGDTRIRTFGGHRAPLARQKKKSPAHTSRLTRAQAKAEAEEEAPFQSLNLGVSCNMMLACTKKVFICLQKWDAIHKAIPGTTSCIKTSTVPTSVRNSEVDLVNSLTACSHSDPIAYQPFFIYLIIFWKHSVIQKAGLDMFIHQTTVAVLQNWKIPFSMSGNSTANLVNSSTACSHACTIVLDTIVSPLETFKRQLIQILEHAHSGTRVDRVDELNCVRGDLHVASISGSSAAVSSLVSVALKQEGGRGQLSFAKAPKSSASWSCSSAESQPSKPIGLPLKHLEQGEGGHTDQHKEGAGTP</sequence>
<evidence type="ECO:0000256" key="1">
    <source>
        <dbReference type="SAM" id="MobiDB-lite"/>
    </source>
</evidence>
<feature type="compositionally biased region" description="Basic and acidic residues" evidence="1">
    <location>
        <begin position="220"/>
        <end position="231"/>
    </location>
</feature>
<protein>
    <recommendedName>
        <fullName evidence="4">Retrotransposon gag domain-containing protein</fullName>
    </recommendedName>
</protein>
<feature type="compositionally biased region" description="Low complexity" evidence="1">
    <location>
        <begin position="718"/>
        <end position="729"/>
    </location>
</feature>
<dbReference type="Proteomes" id="UP000836841">
    <property type="component" value="Chromosome 2"/>
</dbReference>
<feature type="region of interest" description="Disordered" evidence="1">
    <location>
        <begin position="220"/>
        <end position="249"/>
    </location>
</feature>
<accession>A0AAU9RVI8</accession>
<feature type="region of interest" description="Disordered" evidence="1">
    <location>
        <begin position="718"/>
        <end position="757"/>
    </location>
</feature>
<evidence type="ECO:0000313" key="3">
    <source>
        <dbReference type="Proteomes" id="UP000836841"/>
    </source>
</evidence>
<dbReference type="EMBL" id="OU466858">
    <property type="protein sequence ID" value="CAH2047864.1"/>
    <property type="molecule type" value="Genomic_DNA"/>
</dbReference>
<evidence type="ECO:0008006" key="4">
    <source>
        <dbReference type="Google" id="ProtNLM"/>
    </source>
</evidence>
<evidence type="ECO:0000313" key="2">
    <source>
        <dbReference type="EMBL" id="CAH2047864.1"/>
    </source>
</evidence>
<reference evidence="2 3" key="1">
    <citation type="submission" date="2022-03" db="EMBL/GenBank/DDBJ databases">
        <authorList>
            <person name="Nunn A."/>
            <person name="Chopra R."/>
            <person name="Nunn A."/>
            <person name="Contreras Garrido A."/>
        </authorList>
    </citation>
    <scope>NUCLEOTIDE SEQUENCE [LARGE SCALE GENOMIC DNA]</scope>
</reference>
<gene>
    <name evidence="2" type="ORF">TAV2_LOCUS7248</name>
</gene>
<keyword evidence="3" id="KW-1185">Reference proteome</keyword>
<feature type="region of interest" description="Disordered" evidence="1">
    <location>
        <begin position="472"/>
        <end position="493"/>
    </location>
</feature>
<dbReference type="AlphaFoldDB" id="A0AAU9RVI8"/>
<proteinExistence type="predicted"/>
<feature type="compositionally biased region" description="Basic and acidic residues" evidence="1">
    <location>
        <begin position="737"/>
        <end position="757"/>
    </location>
</feature>
<name>A0AAU9RVI8_THLAR</name>
<feature type="region of interest" description="Disordered" evidence="1">
    <location>
        <begin position="136"/>
        <end position="171"/>
    </location>
</feature>
<organism evidence="2 3">
    <name type="scientific">Thlaspi arvense</name>
    <name type="common">Field penny-cress</name>
    <dbReference type="NCBI Taxonomy" id="13288"/>
    <lineage>
        <taxon>Eukaryota</taxon>
        <taxon>Viridiplantae</taxon>
        <taxon>Streptophyta</taxon>
        <taxon>Embryophyta</taxon>
        <taxon>Tracheophyta</taxon>
        <taxon>Spermatophyta</taxon>
        <taxon>Magnoliopsida</taxon>
        <taxon>eudicotyledons</taxon>
        <taxon>Gunneridae</taxon>
        <taxon>Pentapetalae</taxon>
        <taxon>rosids</taxon>
        <taxon>malvids</taxon>
        <taxon>Brassicales</taxon>
        <taxon>Brassicaceae</taxon>
        <taxon>Thlaspideae</taxon>
        <taxon>Thlaspi</taxon>
    </lineage>
</organism>